<name>C0HJ01_MAIZE</name>
<dbReference type="HOGENOM" id="CLU_2416501_0_0_1"/>
<reference evidence="1" key="1">
    <citation type="journal article" date="2009" name="PLoS Genet.">
        <title>Sequencing, mapping, and analysis of 27,455 maize full-length cDNAs.</title>
        <authorList>
            <person name="Soderlund C."/>
            <person name="Descour A."/>
            <person name="Kudrna D."/>
            <person name="Bomhoff M."/>
            <person name="Boyd L."/>
            <person name="Currie J."/>
            <person name="Angelova A."/>
            <person name="Collura K."/>
            <person name="Wissotski M."/>
            <person name="Ashley E."/>
            <person name="Morrow D."/>
            <person name="Fernandes J."/>
            <person name="Walbot V."/>
            <person name="Yu Y."/>
        </authorList>
    </citation>
    <scope>NUCLEOTIDE SEQUENCE</scope>
    <source>
        <strain evidence="1">B73</strain>
    </source>
</reference>
<proteinExistence type="evidence at transcript level"/>
<protein>
    <submittedName>
        <fullName evidence="1">Uncharacterized protein</fullName>
    </submittedName>
</protein>
<sequence length="92" mass="10159">MRICICIFPVWQESVCLIFHVWQGAGEILGDILEAMSQAGPAAVRTQSAAVIETIYPPHRTNLDDVHISLTRRTTARGRAWRTCSGSSRSCS</sequence>
<dbReference type="AlphaFoldDB" id="C0HJ01"/>
<dbReference type="EMBL" id="BT062307">
    <property type="protein sequence ID" value="ACN27004.1"/>
    <property type="molecule type" value="mRNA"/>
</dbReference>
<organism evidence="1">
    <name type="scientific">Zea mays</name>
    <name type="common">Maize</name>
    <dbReference type="NCBI Taxonomy" id="4577"/>
    <lineage>
        <taxon>Eukaryota</taxon>
        <taxon>Viridiplantae</taxon>
        <taxon>Streptophyta</taxon>
        <taxon>Embryophyta</taxon>
        <taxon>Tracheophyta</taxon>
        <taxon>Spermatophyta</taxon>
        <taxon>Magnoliopsida</taxon>
        <taxon>Liliopsida</taxon>
        <taxon>Poales</taxon>
        <taxon>Poaceae</taxon>
        <taxon>PACMAD clade</taxon>
        <taxon>Panicoideae</taxon>
        <taxon>Andropogonodae</taxon>
        <taxon>Andropogoneae</taxon>
        <taxon>Tripsacinae</taxon>
        <taxon>Zea</taxon>
    </lineage>
</organism>
<evidence type="ECO:0000313" key="1">
    <source>
        <dbReference type="EMBL" id="ACN27004.1"/>
    </source>
</evidence>
<accession>C0HJ01</accession>